<keyword evidence="2" id="KW-1185">Reference proteome</keyword>
<dbReference type="NCBIfam" id="TIGR04282">
    <property type="entry name" value="glyco_like_cofC"/>
    <property type="match status" value="1"/>
</dbReference>
<gene>
    <name evidence="1" type="ORF">GRI62_01410</name>
</gene>
<accession>A0A844ZWK1</accession>
<reference evidence="1 2" key="1">
    <citation type="submission" date="2019-12" db="EMBL/GenBank/DDBJ databases">
        <title>Genomic-based taxomic classification of the family Erythrobacteraceae.</title>
        <authorList>
            <person name="Xu L."/>
        </authorList>
    </citation>
    <scope>NUCLEOTIDE SEQUENCE [LARGE SCALE GENOMIC DNA]</scope>
    <source>
        <strain evidence="1 2">RC4-10-4</strain>
    </source>
</reference>
<dbReference type="SUPFAM" id="SSF53448">
    <property type="entry name" value="Nucleotide-diphospho-sugar transferases"/>
    <property type="match status" value="1"/>
</dbReference>
<dbReference type="RefSeq" id="WP_131451662.1">
    <property type="nucleotide sequence ID" value="NZ_BMJK01000001.1"/>
</dbReference>
<organism evidence="1 2">
    <name type="scientific">Aurantiacibacter arachoides</name>
    <dbReference type="NCBI Taxonomy" id="1850444"/>
    <lineage>
        <taxon>Bacteria</taxon>
        <taxon>Pseudomonadati</taxon>
        <taxon>Pseudomonadota</taxon>
        <taxon>Alphaproteobacteria</taxon>
        <taxon>Sphingomonadales</taxon>
        <taxon>Erythrobacteraceae</taxon>
        <taxon>Aurantiacibacter</taxon>
    </lineage>
</organism>
<dbReference type="Proteomes" id="UP000460626">
    <property type="component" value="Unassembled WGS sequence"/>
</dbReference>
<dbReference type="Gene3D" id="3.90.550.10">
    <property type="entry name" value="Spore Coat Polysaccharide Biosynthesis Protein SpsA, Chain A"/>
    <property type="match status" value="1"/>
</dbReference>
<dbReference type="Pfam" id="PF09837">
    <property type="entry name" value="DUF2064"/>
    <property type="match status" value="1"/>
</dbReference>
<dbReference type="InterPro" id="IPR029044">
    <property type="entry name" value="Nucleotide-diphossugar_trans"/>
</dbReference>
<dbReference type="PANTHER" id="PTHR36529">
    <property type="entry name" value="SLL1095 PROTEIN"/>
    <property type="match status" value="1"/>
</dbReference>
<dbReference type="PANTHER" id="PTHR36529:SF1">
    <property type="entry name" value="GLYCOSYLTRANSFERASE"/>
    <property type="match status" value="1"/>
</dbReference>
<evidence type="ECO:0000313" key="2">
    <source>
        <dbReference type="Proteomes" id="UP000460626"/>
    </source>
</evidence>
<comment type="caution">
    <text evidence="1">The sequence shown here is derived from an EMBL/GenBank/DDBJ whole genome shotgun (WGS) entry which is preliminary data.</text>
</comment>
<dbReference type="OrthoDB" id="9798250at2"/>
<proteinExistence type="predicted"/>
<dbReference type="EMBL" id="WTYH01000001">
    <property type="protein sequence ID" value="MXO92265.1"/>
    <property type="molecule type" value="Genomic_DNA"/>
</dbReference>
<name>A0A844ZWK1_9SPHN</name>
<sequence>MASPSACTGSPTVALFARYPRAGEAKTRLIPALGVDGAAALHRRLVERTLGVIRASGLPFAVWTTGADEGEFRDWLGDAMALTAQGEGDLGARLAQVPAPAILLGADVPDLSPAHLRDAAGALQEVPVVIGPAQDGGYYLLGFTQPVPFLWPDMAWGTDRVLRETEARLRRAGVAYRLLEPLSDCDRPEDLARWPELLG</sequence>
<protein>
    <submittedName>
        <fullName evidence="1">DUF2064 domain-containing protein</fullName>
    </submittedName>
</protein>
<dbReference type="AlphaFoldDB" id="A0A844ZWK1"/>
<dbReference type="InterPro" id="IPR018641">
    <property type="entry name" value="Trfase_1_rSAM/seldom-assoc"/>
</dbReference>
<evidence type="ECO:0000313" key="1">
    <source>
        <dbReference type="EMBL" id="MXO92265.1"/>
    </source>
</evidence>